<name>A0A138ZXJ2_GONPJ</name>
<evidence type="ECO:0000256" key="9">
    <source>
        <dbReference type="ARBA" id="ARBA00060997"/>
    </source>
</evidence>
<evidence type="ECO:0000313" key="14">
    <source>
        <dbReference type="Proteomes" id="UP000070544"/>
    </source>
</evidence>
<evidence type="ECO:0000259" key="12">
    <source>
        <dbReference type="Pfam" id="PF00171"/>
    </source>
</evidence>
<evidence type="ECO:0000256" key="3">
    <source>
        <dbReference type="ARBA" id="ARBA00022605"/>
    </source>
</evidence>
<dbReference type="Proteomes" id="UP000070544">
    <property type="component" value="Unassembled WGS sequence"/>
</dbReference>
<dbReference type="Gene3D" id="3.40.605.10">
    <property type="entry name" value="Aldehyde Dehydrogenase, Chain A, domain 1"/>
    <property type="match status" value="1"/>
</dbReference>
<evidence type="ECO:0000256" key="8">
    <source>
        <dbReference type="ARBA" id="ARBA00059423"/>
    </source>
</evidence>
<accession>A0A138ZXJ2</accession>
<dbReference type="PIRSF" id="PIRSF000151">
    <property type="entry name" value="GPR"/>
    <property type="match status" value="1"/>
</dbReference>
<dbReference type="GO" id="GO:0004350">
    <property type="term" value="F:glutamate-5-semialdehyde dehydrogenase activity"/>
    <property type="evidence" value="ECO:0007669"/>
    <property type="project" value="UniProtKB-EC"/>
</dbReference>
<dbReference type="STRING" id="1344416.A0A138ZXJ2"/>
<dbReference type="PANTHER" id="PTHR11063">
    <property type="entry name" value="GLUTAMATE SEMIALDEHYDE DEHYDROGENASE"/>
    <property type="match status" value="1"/>
</dbReference>
<dbReference type="GO" id="GO:0050661">
    <property type="term" value="F:NADP binding"/>
    <property type="evidence" value="ECO:0007669"/>
    <property type="project" value="InterPro"/>
</dbReference>
<dbReference type="NCBIfam" id="TIGR00407">
    <property type="entry name" value="proA"/>
    <property type="match status" value="1"/>
</dbReference>
<dbReference type="UniPathway" id="UPA00098">
    <property type="reaction ID" value="UER00360"/>
</dbReference>
<protein>
    <recommendedName>
        <fullName evidence="2">glutamate-5-semialdehyde dehydrogenase</fullName>
        <ecNumber evidence="2">1.2.1.41</ecNumber>
    </recommendedName>
    <alternativeName>
        <fullName evidence="11">Glutamate-5-semialdehyde dehydrogenase</fullName>
    </alternativeName>
    <alternativeName>
        <fullName evidence="10">Glutamyl-gamma-semialdehyde dehydrogenase</fullName>
    </alternativeName>
</protein>
<dbReference type="GO" id="GO:0005829">
    <property type="term" value="C:cytosol"/>
    <property type="evidence" value="ECO:0007669"/>
    <property type="project" value="EnsemblFungi"/>
</dbReference>
<dbReference type="InterPro" id="IPR015590">
    <property type="entry name" value="Aldehyde_DH_dom"/>
</dbReference>
<evidence type="ECO:0000256" key="11">
    <source>
        <dbReference type="ARBA" id="ARBA00077451"/>
    </source>
</evidence>
<feature type="domain" description="Aldehyde dehydrogenase" evidence="12">
    <location>
        <begin position="14"/>
        <end position="297"/>
    </location>
</feature>
<evidence type="ECO:0000256" key="10">
    <source>
        <dbReference type="ARBA" id="ARBA00075718"/>
    </source>
</evidence>
<keyword evidence="3" id="KW-0028">Amino-acid biosynthesis</keyword>
<dbReference type="GO" id="GO:0055129">
    <property type="term" value="P:L-proline biosynthetic process"/>
    <property type="evidence" value="ECO:0007669"/>
    <property type="project" value="UniProtKB-UniPathway"/>
</dbReference>
<dbReference type="HAMAP" id="MF_00412">
    <property type="entry name" value="ProA"/>
    <property type="match status" value="1"/>
</dbReference>
<dbReference type="PROSITE" id="PS01223">
    <property type="entry name" value="PROA"/>
    <property type="match status" value="1"/>
</dbReference>
<dbReference type="InterPro" id="IPR016162">
    <property type="entry name" value="Ald_DH_N"/>
</dbReference>
<keyword evidence="5" id="KW-0521">NADP</keyword>
<comment type="catalytic activity">
    <reaction evidence="7">
        <text>L-glutamate 5-semialdehyde + phosphate + NADP(+) = L-glutamyl 5-phosphate + NADPH + H(+)</text>
        <dbReference type="Rhea" id="RHEA:19541"/>
        <dbReference type="ChEBI" id="CHEBI:15378"/>
        <dbReference type="ChEBI" id="CHEBI:43474"/>
        <dbReference type="ChEBI" id="CHEBI:57783"/>
        <dbReference type="ChEBI" id="CHEBI:58066"/>
        <dbReference type="ChEBI" id="CHEBI:58274"/>
        <dbReference type="ChEBI" id="CHEBI:58349"/>
        <dbReference type="EC" id="1.2.1.41"/>
    </reaction>
</comment>
<dbReference type="InterPro" id="IPR000965">
    <property type="entry name" value="GPR_dom"/>
</dbReference>
<evidence type="ECO:0000256" key="6">
    <source>
        <dbReference type="ARBA" id="ARBA00023002"/>
    </source>
</evidence>
<dbReference type="InterPro" id="IPR020593">
    <property type="entry name" value="G-glutamylP_reductase_CS"/>
</dbReference>
<dbReference type="PANTHER" id="PTHR11063:SF8">
    <property type="entry name" value="DELTA-1-PYRROLINE-5-CARBOXYLATE SYNTHASE"/>
    <property type="match status" value="1"/>
</dbReference>
<proteinExistence type="inferred from homology"/>
<evidence type="ECO:0000256" key="7">
    <source>
        <dbReference type="ARBA" id="ARBA00049024"/>
    </source>
</evidence>
<dbReference type="Pfam" id="PF00171">
    <property type="entry name" value="Aldedh"/>
    <property type="match status" value="1"/>
</dbReference>
<dbReference type="SUPFAM" id="SSF53720">
    <property type="entry name" value="ALDH-like"/>
    <property type="match status" value="1"/>
</dbReference>
<dbReference type="EMBL" id="KQ965881">
    <property type="protein sequence ID" value="KXS09222.1"/>
    <property type="molecule type" value="Genomic_DNA"/>
</dbReference>
<dbReference type="InterPro" id="IPR016161">
    <property type="entry name" value="Ald_DH/histidinol_DH"/>
</dbReference>
<dbReference type="OMA" id="KTQRYGT"/>
<sequence length="466" mass="50435">MTVNGANGIDTTLEIARAARGASLELQAASLESKSLALHRIAEQLLKDKETLRQANQRDLDEARARKDKGELSEALFKRLDLFGPDGSKFETLLEGVKDVDKLADPTGQVTYACKLDDGLDLYRVTCPVGVLLIIFESRPEVVVQISTLAIKSGNAVILKGGREAAHSNAALHASLTTALSSLPAGSGVPPQAIQLVSTRDEIAALLKLDEYIDLAIPRGSNEFVRYVKDNTRIPVLGHADGLCSIYLDESADTAKAVSVVVDGKTNYPAACNAAETLLVHENALSTVLPEVARALWEKRVQLRCDTPSHGLLSQLNPPSGLLREATPEDFRTEFLELVMAVRTVPSFADAISHINTHGSHHTECIVTENQKQAEEFMRKVDAAGVYWNASTRLADGFRYGFGAEIGVSTNKTHARGPVGLEGLVIYKYKVYGSGQGAGMYGPSKKKFLHEVLDGREELQRRPGLA</sequence>
<comment type="function">
    <text evidence="8">Catalyzes the NADPH dependent reduction of L-gamma-glutamyl 5-phosphate into L-glutamate 5-semialdehyde and phosphate. The product spontaneously undergoes cyclization to form 1-pyrroline-5-carboxylate.</text>
</comment>
<keyword evidence="6" id="KW-0560">Oxidoreductase</keyword>
<dbReference type="FunFam" id="3.40.309.10:FF:000006">
    <property type="entry name" value="Gamma-glutamyl phosphate reductase"/>
    <property type="match status" value="1"/>
</dbReference>
<evidence type="ECO:0000256" key="1">
    <source>
        <dbReference type="ARBA" id="ARBA00004985"/>
    </source>
</evidence>
<keyword evidence="14" id="KW-1185">Reference proteome</keyword>
<dbReference type="NCBIfam" id="NF001221">
    <property type="entry name" value="PRK00197.1"/>
    <property type="match status" value="1"/>
</dbReference>
<dbReference type="AlphaFoldDB" id="A0A138ZXJ2"/>
<gene>
    <name evidence="13" type="ORF">M427DRAFT_105802</name>
</gene>
<comment type="pathway">
    <text evidence="1">Amino-acid biosynthesis; L-proline biosynthesis; L-glutamate 5-semialdehyde from L-glutamate: step 2/2.</text>
</comment>
<evidence type="ECO:0000256" key="2">
    <source>
        <dbReference type="ARBA" id="ARBA00013002"/>
    </source>
</evidence>
<dbReference type="InterPro" id="IPR012134">
    <property type="entry name" value="Glu-5-SA_DH"/>
</dbReference>
<comment type="similarity">
    <text evidence="9">Belongs to the gamma-glutamyl phosphate reductase family.</text>
</comment>
<dbReference type="CDD" id="cd07079">
    <property type="entry name" value="ALDH_F18-19_ProA-GPR"/>
    <property type="match status" value="1"/>
</dbReference>
<evidence type="ECO:0000256" key="4">
    <source>
        <dbReference type="ARBA" id="ARBA00022650"/>
    </source>
</evidence>
<keyword evidence="4" id="KW-0641">Proline biosynthesis</keyword>
<dbReference type="Gene3D" id="3.40.309.10">
    <property type="entry name" value="Aldehyde Dehydrogenase, Chain A, domain 2"/>
    <property type="match status" value="1"/>
</dbReference>
<dbReference type="InterPro" id="IPR016163">
    <property type="entry name" value="Ald_DH_C"/>
</dbReference>
<organism evidence="13 14">
    <name type="scientific">Gonapodya prolifera (strain JEL478)</name>
    <name type="common">Monoblepharis prolifera</name>
    <dbReference type="NCBI Taxonomy" id="1344416"/>
    <lineage>
        <taxon>Eukaryota</taxon>
        <taxon>Fungi</taxon>
        <taxon>Fungi incertae sedis</taxon>
        <taxon>Chytridiomycota</taxon>
        <taxon>Chytridiomycota incertae sedis</taxon>
        <taxon>Monoblepharidomycetes</taxon>
        <taxon>Monoblepharidales</taxon>
        <taxon>Gonapodyaceae</taxon>
        <taxon>Gonapodya</taxon>
    </lineage>
</organism>
<evidence type="ECO:0000313" key="13">
    <source>
        <dbReference type="EMBL" id="KXS09222.1"/>
    </source>
</evidence>
<evidence type="ECO:0000256" key="5">
    <source>
        <dbReference type="ARBA" id="ARBA00022857"/>
    </source>
</evidence>
<dbReference type="EC" id="1.2.1.41" evidence="2"/>
<reference evidence="13 14" key="1">
    <citation type="journal article" date="2015" name="Genome Biol. Evol.">
        <title>Phylogenomic analyses indicate that early fungi evolved digesting cell walls of algal ancestors of land plants.</title>
        <authorList>
            <person name="Chang Y."/>
            <person name="Wang S."/>
            <person name="Sekimoto S."/>
            <person name="Aerts A.L."/>
            <person name="Choi C."/>
            <person name="Clum A."/>
            <person name="LaButti K.M."/>
            <person name="Lindquist E.A."/>
            <person name="Yee Ngan C."/>
            <person name="Ohm R.A."/>
            <person name="Salamov A.A."/>
            <person name="Grigoriev I.V."/>
            <person name="Spatafora J.W."/>
            <person name="Berbee M.L."/>
        </authorList>
    </citation>
    <scope>NUCLEOTIDE SEQUENCE [LARGE SCALE GENOMIC DNA]</scope>
    <source>
        <strain evidence="13 14">JEL478</strain>
    </source>
</reference>
<dbReference type="OrthoDB" id="1934954at2759"/>